<feature type="chain" id="PRO_5046532195" evidence="2">
    <location>
        <begin position="27"/>
        <end position="351"/>
    </location>
</feature>
<keyword evidence="1 2" id="KW-0732">Signal</keyword>
<dbReference type="InterPro" id="IPR011045">
    <property type="entry name" value="N2O_reductase_N"/>
</dbReference>
<sequence length="351" mass="38423">MKARRLPALQALLLAVGCLSTSLLMAAPEPAATASAAAATVPLPGQRPIFVLNSLDASVSVLDPVTFTERERIPVGKEPHHLYLTPDDKSLLVANALSDSLTFIDPLTAKVQRTLGGISDPYQLRFSPDMKWFVTLANRLNHVDIYKWQPENAAEPMKLVKRVPTGKTPSHQWIDSKSTTIYATMQDSDELVAIDLASQAVRWRVPTGKLPADVYLTADDKTLFVGLTGDRFVEVYDVSNGPAKLVKRIQTGEGAHAFRAMGDKRHIFVSNRVANTISLIDTQTMTVVSELPGPGGPDCLDLMADGRTLLVSSRWARKISVVDIIDKKVVRQIPVGRSPHGVWTLDHVPRQ</sequence>
<dbReference type="Gene3D" id="2.130.10.10">
    <property type="entry name" value="YVTN repeat-like/Quinoprotein amine dehydrogenase"/>
    <property type="match status" value="2"/>
</dbReference>
<feature type="domain" description="YNCE-like beta-propeller" evidence="3">
    <location>
        <begin position="27"/>
        <end position="350"/>
    </location>
</feature>
<evidence type="ECO:0000259" key="3">
    <source>
        <dbReference type="Pfam" id="PF21783"/>
    </source>
</evidence>
<evidence type="ECO:0000313" key="4">
    <source>
        <dbReference type="EMBL" id="GAA0748991.1"/>
    </source>
</evidence>
<reference evidence="4 5" key="1">
    <citation type="journal article" date="2019" name="Int. J. Syst. Evol. Microbiol.">
        <title>The Global Catalogue of Microorganisms (GCM) 10K type strain sequencing project: providing services to taxonomists for standard genome sequencing and annotation.</title>
        <authorList>
            <consortium name="The Broad Institute Genomics Platform"/>
            <consortium name="The Broad Institute Genome Sequencing Center for Infectious Disease"/>
            <person name="Wu L."/>
            <person name="Ma J."/>
        </authorList>
    </citation>
    <scope>NUCLEOTIDE SEQUENCE [LARGE SCALE GENOMIC DNA]</scope>
    <source>
        <strain evidence="4 5">JCM 15503</strain>
    </source>
</reference>
<keyword evidence="5" id="KW-1185">Reference proteome</keyword>
<dbReference type="Pfam" id="PF21783">
    <property type="entry name" value="YNCE"/>
    <property type="match status" value="1"/>
</dbReference>
<proteinExistence type="predicted"/>
<accession>A0ABN1JY49</accession>
<name>A0ABN1JY49_9BURK</name>
<evidence type="ECO:0000256" key="1">
    <source>
        <dbReference type="ARBA" id="ARBA00022729"/>
    </source>
</evidence>
<evidence type="ECO:0000313" key="5">
    <source>
        <dbReference type="Proteomes" id="UP001500279"/>
    </source>
</evidence>
<dbReference type="EMBL" id="BAAAEW010000008">
    <property type="protein sequence ID" value="GAA0748991.1"/>
    <property type="molecule type" value="Genomic_DNA"/>
</dbReference>
<dbReference type="PROSITE" id="PS51257">
    <property type="entry name" value="PROKAR_LIPOPROTEIN"/>
    <property type="match status" value="1"/>
</dbReference>
<dbReference type="PANTHER" id="PTHR47197">
    <property type="entry name" value="PROTEIN NIRF"/>
    <property type="match status" value="1"/>
</dbReference>
<dbReference type="SUPFAM" id="SSF50974">
    <property type="entry name" value="Nitrous oxide reductase, N-terminal domain"/>
    <property type="match status" value="1"/>
</dbReference>
<dbReference type="InterPro" id="IPR051200">
    <property type="entry name" value="Host-pathogen_enzymatic-act"/>
</dbReference>
<protein>
    <submittedName>
        <fullName evidence="4">Beta-propeller fold lactonase family protein</fullName>
    </submittedName>
</protein>
<dbReference type="InterPro" id="IPR015943">
    <property type="entry name" value="WD40/YVTN_repeat-like_dom_sf"/>
</dbReference>
<gene>
    <name evidence="4" type="ORF">GCM10009107_19260</name>
</gene>
<dbReference type="PANTHER" id="PTHR47197:SF3">
    <property type="entry name" value="DIHYDRO-HEME D1 DEHYDROGENASE"/>
    <property type="match status" value="1"/>
</dbReference>
<feature type="signal peptide" evidence="2">
    <location>
        <begin position="1"/>
        <end position="26"/>
    </location>
</feature>
<dbReference type="Proteomes" id="UP001500279">
    <property type="component" value="Unassembled WGS sequence"/>
</dbReference>
<dbReference type="InterPro" id="IPR048433">
    <property type="entry name" value="YNCE-like_beta-prop"/>
</dbReference>
<evidence type="ECO:0000256" key="2">
    <source>
        <dbReference type="SAM" id="SignalP"/>
    </source>
</evidence>
<comment type="caution">
    <text evidence="4">The sequence shown here is derived from an EMBL/GenBank/DDBJ whole genome shotgun (WGS) entry which is preliminary data.</text>
</comment>
<organism evidence="4 5">
    <name type="scientific">Ideonella azotifigens</name>
    <dbReference type="NCBI Taxonomy" id="513160"/>
    <lineage>
        <taxon>Bacteria</taxon>
        <taxon>Pseudomonadati</taxon>
        <taxon>Pseudomonadota</taxon>
        <taxon>Betaproteobacteria</taxon>
        <taxon>Burkholderiales</taxon>
        <taxon>Sphaerotilaceae</taxon>
        <taxon>Ideonella</taxon>
    </lineage>
</organism>